<dbReference type="EMBL" id="BAUL01000157">
    <property type="protein sequence ID" value="GAD96228.1"/>
    <property type="molecule type" value="Genomic_DNA"/>
</dbReference>
<organism evidence="4 5">
    <name type="scientific">Byssochlamys spectabilis (strain No. 5 / NBRC 109023)</name>
    <name type="common">Paecilomyces variotii</name>
    <dbReference type="NCBI Taxonomy" id="1356009"/>
    <lineage>
        <taxon>Eukaryota</taxon>
        <taxon>Fungi</taxon>
        <taxon>Dikarya</taxon>
        <taxon>Ascomycota</taxon>
        <taxon>Pezizomycotina</taxon>
        <taxon>Eurotiomycetes</taxon>
        <taxon>Eurotiomycetidae</taxon>
        <taxon>Eurotiales</taxon>
        <taxon>Thermoascaceae</taxon>
        <taxon>Paecilomyces</taxon>
    </lineage>
</organism>
<dbReference type="SUPFAM" id="SSF56801">
    <property type="entry name" value="Acetyl-CoA synthetase-like"/>
    <property type="match status" value="1"/>
</dbReference>
<dbReference type="InterPro" id="IPR036291">
    <property type="entry name" value="NAD(P)-bd_dom_sf"/>
</dbReference>
<dbReference type="InterPro" id="IPR020806">
    <property type="entry name" value="PKS_PP-bd"/>
</dbReference>
<evidence type="ECO:0000313" key="5">
    <source>
        <dbReference type="Proteomes" id="UP000018001"/>
    </source>
</evidence>
<evidence type="ECO:0000259" key="3">
    <source>
        <dbReference type="SMART" id="SM00823"/>
    </source>
</evidence>
<dbReference type="PROSITE" id="PS00455">
    <property type="entry name" value="AMP_BINDING"/>
    <property type="match status" value="1"/>
</dbReference>
<feature type="domain" description="Polyketide synthase-like phosphopantetheine-binding" evidence="3">
    <location>
        <begin position="538"/>
        <end position="609"/>
    </location>
</feature>
<dbReference type="AlphaFoldDB" id="V5FVX0"/>
<proteinExistence type="predicted"/>
<dbReference type="Gene3D" id="1.10.1200.10">
    <property type="entry name" value="ACP-like"/>
    <property type="match status" value="1"/>
</dbReference>
<dbReference type="Proteomes" id="UP000018001">
    <property type="component" value="Unassembled WGS sequence"/>
</dbReference>
<gene>
    <name evidence="4" type="ORF">PVAR5_4878</name>
</gene>
<dbReference type="eggNOG" id="KOG1178">
    <property type="taxonomic scope" value="Eukaryota"/>
</dbReference>
<keyword evidence="5" id="KW-1185">Reference proteome</keyword>
<accession>V5FVX0</accession>
<dbReference type="InterPro" id="IPR009081">
    <property type="entry name" value="PP-bd_ACP"/>
</dbReference>
<dbReference type="PANTHER" id="PTHR43439">
    <property type="entry name" value="PHENYLACETATE-COENZYME A LIGASE"/>
    <property type="match status" value="1"/>
</dbReference>
<dbReference type="InterPro" id="IPR013120">
    <property type="entry name" value="FAR_NAD-bd"/>
</dbReference>
<dbReference type="Pfam" id="PF23562">
    <property type="entry name" value="AMP-binding_C_3"/>
    <property type="match status" value="1"/>
</dbReference>
<dbReference type="Pfam" id="PF00550">
    <property type="entry name" value="PP-binding"/>
    <property type="match status" value="1"/>
</dbReference>
<dbReference type="InterPro" id="IPR036736">
    <property type="entry name" value="ACP-like_sf"/>
</dbReference>
<dbReference type="GO" id="GO:0031177">
    <property type="term" value="F:phosphopantetheine binding"/>
    <property type="evidence" value="ECO:0007669"/>
    <property type="project" value="InterPro"/>
</dbReference>
<evidence type="ECO:0000256" key="1">
    <source>
        <dbReference type="ARBA" id="ARBA00022450"/>
    </source>
</evidence>
<dbReference type="SUPFAM" id="SSF47336">
    <property type="entry name" value="ACP-like"/>
    <property type="match status" value="1"/>
</dbReference>
<dbReference type="HOGENOM" id="CLU_002220_2_1_1"/>
<dbReference type="InParanoid" id="V5FVX0"/>
<dbReference type="InterPro" id="IPR045851">
    <property type="entry name" value="AMP-bd_C_sf"/>
</dbReference>
<dbReference type="InterPro" id="IPR051414">
    <property type="entry name" value="Adenylate-forming_Reductase"/>
</dbReference>
<dbReference type="Pfam" id="PF00501">
    <property type="entry name" value="AMP-binding"/>
    <property type="match status" value="1"/>
</dbReference>
<dbReference type="Gene3D" id="3.40.50.12780">
    <property type="entry name" value="N-terminal domain of ligase-like"/>
    <property type="match status" value="1"/>
</dbReference>
<keyword evidence="2" id="KW-0597">Phosphoprotein</keyword>
<dbReference type="Gene3D" id="3.40.50.720">
    <property type="entry name" value="NAD(P)-binding Rossmann-like Domain"/>
    <property type="match status" value="1"/>
</dbReference>
<name>V5FVX0_BYSSN</name>
<evidence type="ECO:0000313" key="4">
    <source>
        <dbReference type="EMBL" id="GAD96228.1"/>
    </source>
</evidence>
<dbReference type="SUPFAM" id="SSF51735">
    <property type="entry name" value="NAD(P)-binding Rossmann-fold domains"/>
    <property type="match status" value="1"/>
</dbReference>
<sequence length="1150" mass="126508">MASLKDMRSQSSKKDDATIELVSRFGRLELLDDLVRLRALDEEQVPILAYPKLEGNTIVYDRFTGKDLDRLISNGVAQLGAHGFRKTNETTVIALLTISDMDMVIMFLALSRLGYTVMMLSPRLPATACATVRHILELKSVTIQPLLRRIPDGKPGDFPGYPDTTDARDPDRIALILHSSGSTGTPKPLFLTHRALMTHPLRGPGLTSFNSLPWYHLHGLSTALQAMWQRKTAFMWNASLPLTTNSLVQALHASQPESISAVPYALQLLIESPSGIDALRRCSLVTYGGAPCPDELGNRLVDEGVRFGGAFGLTEAGLVAESISRPLGDKAWNYLRFFPDIQKFIYMKPLGDNLFECVYLRGHPALTTSNSNDPPGSYHSKDIFRPHPVLPDRWKYVTRLDDRIVLLNGEKVLPLPIEGCIKQHPAVREAVVVGVGKAVPALLVFRSDSARETPESDLIEEIWPVVQTANARSEQFSQILRDMIAIVPPTMQCPLTDKGSLIRAKVYADFADVINHIYENIERSSIGSLQLSLEGTKTHLLQLCRSELGVAIEDIGVSFFDQGFDSLKALHLRRLVLRDFKLRPSEIGHNIVFETGNVHRLAEHVRGLQTGQTCCTEDELDVMKKLLKKFSKFEEHSFISNSHSEENGVILTGATGSLGSHILSQLLQDDSVSVIYCFTRSKSPMDSVLASLQQRRLGALAQAHRCKIVALRTSLHEQSFGLEQEVLEKMRDTVSLIIHTAWPVNFNLSLRDFEPHIQGLHNLIQFSLSVHLPRPALALFCSSISTALGSLSMTVEEALLDFGSALNMGYGRSKLIGEHIVSNASKVGARAYSLRIGQISGDSEHGIWNDSEALPLMIRSALTLGALPMLEMNCSWLPVNTLASVIIDLARVHSPWVSVNSRRDSGYSTDGDKNTLADETIYNICNPLTFSWHSLLNEVQLSGVPFETVPFEKWLAMLQESEARGESSTNPAVKLVDHYRTLHRQSIDGASQNIQPSHLQDKTFVISRTARDSTTFRDNRQSIIEDGIMKRYLDTWLKHWQSLAAMRFLGYSAIFAALAAVSTAAPAEKKQFSAEITFIGAAGASFTQSFVADGSNVAITNSLSISHISSDGGATCSFKGVDGSNTVVVGAETVDVGPPQTQVSGSCLAL</sequence>
<dbReference type="OrthoDB" id="429813at2759"/>
<evidence type="ECO:0000256" key="2">
    <source>
        <dbReference type="ARBA" id="ARBA00022553"/>
    </source>
</evidence>
<dbReference type="InterPro" id="IPR042099">
    <property type="entry name" value="ANL_N_sf"/>
</dbReference>
<dbReference type="SMART" id="SM00823">
    <property type="entry name" value="PKS_PP"/>
    <property type="match status" value="1"/>
</dbReference>
<protein>
    <submittedName>
        <fullName evidence="4">NRPS-like enzyme</fullName>
    </submittedName>
</protein>
<dbReference type="Pfam" id="PF07993">
    <property type="entry name" value="NAD_binding_4"/>
    <property type="match status" value="1"/>
</dbReference>
<comment type="caution">
    <text evidence="4">The sequence shown here is derived from an EMBL/GenBank/DDBJ whole genome shotgun (WGS) entry which is preliminary data.</text>
</comment>
<dbReference type="InterPro" id="IPR000873">
    <property type="entry name" value="AMP-dep_synth/lig_dom"/>
</dbReference>
<dbReference type="InterPro" id="IPR020845">
    <property type="entry name" value="AMP-binding_CS"/>
</dbReference>
<dbReference type="PANTHER" id="PTHR43439:SF2">
    <property type="entry name" value="ENZYME, PUTATIVE (JCVI)-RELATED"/>
    <property type="match status" value="1"/>
</dbReference>
<dbReference type="Gene3D" id="3.30.300.30">
    <property type="match status" value="1"/>
</dbReference>
<keyword evidence="1" id="KW-0596">Phosphopantetheine</keyword>
<reference evidence="5" key="1">
    <citation type="journal article" date="2014" name="Genome Announc.">
        <title>Draft genome sequence of the formaldehyde-resistant fungus Byssochlamys spectabilis No. 5 (anamorph Paecilomyces variotii No. 5) (NBRC109023).</title>
        <authorList>
            <person name="Oka T."/>
            <person name="Ekino K."/>
            <person name="Fukuda K."/>
            <person name="Nomura Y."/>
        </authorList>
    </citation>
    <scope>NUCLEOTIDE SEQUENCE [LARGE SCALE GENOMIC DNA]</scope>
    <source>
        <strain evidence="5">No. 5 / NBRC 109023</strain>
    </source>
</reference>